<dbReference type="AlphaFoldDB" id="Q2G7V3"/>
<name>Q2G7V3_NOVAD</name>
<evidence type="ECO:0000313" key="3">
    <source>
        <dbReference type="EMBL" id="ABD26070.1"/>
    </source>
</evidence>
<feature type="transmembrane region" description="Helical" evidence="2">
    <location>
        <begin position="421"/>
        <end position="447"/>
    </location>
</feature>
<dbReference type="EMBL" id="CP000248">
    <property type="protein sequence ID" value="ABD26070.1"/>
    <property type="molecule type" value="Genomic_DNA"/>
</dbReference>
<keyword evidence="2" id="KW-0472">Membrane</keyword>
<dbReference type="RefSeq" id="WP_011445280.1">
    <property type="nucleotide sequence ID" value="NC_007794.1"/>
</dbReference>
<protein>
    <submittedName>
        <fullName evidence="3">Conserved hypothetical membrane protein</fullName>
    </submittedName>
</protein>
<evidence type="ECO:0000313" key="4">
    <source>
        <dbReference type="Proteomes" id="UP000009134"/>
    </source>
</evidence>
<dbReference type="InterPro" id="IPR005625">
    <property type="entry name" value="PepSY-ass_TM"/>
</dbReference>
<dbReference type="PANTHER" id="PTHR34219:SF1">
    <property type="entry name" value="PEPSY DOMAIN-CONTAINING PROTEIN"/>
    <property type="match status" value="1"/>
</dbReference>
<gene>
    <name evidence="3" type="ordered locus">Saro_1630</name>
</gene>
<organism evidence="3 4">
    <name type="scientific">Novosphingobium aromaticivorans (strain ATCC 700278 / DSM 12444 / CCUG 56034 / CIP 105152 / NBRC 16084 / F199)</name>
    <dbReference type="NCBI Taxonomy" id="279238"/>
    <lineage>
        <taxon>Bacteria</taxon>
        <taxon>Pseudomonadati</taxon>
        <taxon>Pseudomonadota</taxon>
        <taxon>Alphaproteobacteria</taxon>
        <taxon>Sphingomonadales</taxon>
        <taxon>Sphingomonadaceae</taxon>
        <taxon>Novosphingobium</taxon>
    </lineage>
</organism>
<dbReference type="Proteomes" id="UP000009134">
    <property type="component" value="Chromosome"/>
</dbReference>
<dbReference type="STRING" id="279238.Saro_1630"/>
<dbReference type="HOGENOM" id="CLU_031962_3_2_5"/>
<reference evidence="4" key="1">
    <citation type="submission" date="2006-01" db="EMBL/GenBank/DDBJ databases">
        <title>Complete sequence of Novosphingobium aromaticivorans DSM 12444.</title>
        <authorList>
            <consortium name="US DOE Joint Genome Institute"/>
            <person name="Copeland A."/>
            <person name="Lucas S."/>
            <person name="Lapidus A."/>
            <person name="Barry K."/>
            <person name="Detter J.C."/>
            <person name="Glavina T."/>
            <person name="Hammon N."/>
            <person name="Israni S."/>
            <person name="Pitluck S."/>
            <person name="Chain P."/>
            <person name="Malfatti S."/>
            <person name="Shin M."/>
            <person name="Vergez L."/>
            <person name="Schmutz J."/>
            <person name="Larimer F."/>
            <person name="Land M."/>
            <person name="Kyrpides N."/>
            <person name="Ivanova N."/>
            <person name="Fredrickson J."/>
            <person name="Balkwill D."/>
            <person name="Romine M.F."/>
            <person name="Richardson P."/>
        </authorList>
    </citation>
    <scope>NUCLEOTIDE SEQUENCE [LARGE SCALE GENOMIC DNA]</scope>
    <source>
        <strain evidence="4">ATCC 700278 / DSM 12444 / CCUG 56034 / CIP 105152 / NBRC 16084 / F199</strain>
    </source>
</reference>
<evidence type="ECO:0000256" key="1">
    <source>
        <dbReference type="SAM" id="MobiDB-lite"/>
    </source>
</evidence>
<feature type="transmembrane region" description="Helical" evidence="2">
    <location>
        <begin position="12"/>
        <end position="37"/>
    </location>
</feature>
<keyword evidence="2" id="KW-0812">Transmembrane</keyword>
<keyword evidence="2" id="KW-1133">Transmembrane helix</keyword>
<dbReference type="KEGG" id="nar:Saro_1630"/>
<dbReference type="eggNOG" id="COG3182">
    <property type="taxonomic scope" value="Bacteria"/>
</dbReference>
<dbReference type="PANTHER" id="PTHR34219">
    <property type="entry name" value="IRON-REGULATED INNER MEMBRANE PROTEIN-RELATED"/>
    <property type="match status" value="1"/>
</dbReference>
<dbReference type="Pfam" id="PF03929">
    <property type="entry name" value="PepSY_TM"/>
    <property type="match status" value="1"/>
</dbReference>
<evidence type="ECO:0000256" key="2">
    <source>
        <dbReference type="SAM" id="Phobius"/>
    </source>
</evidence>
<proteinExistence type="predicted"/>
<feature type="transmembrane region" description="Helical" evidence="2">
    <location>
        <begin position="376"/>
        <end position="396"/>
    </location>
</feature>
<feature type="region of interest" description="Disordered" evidence="1">
    <location>
        <begin position="256"/>
        <end position="275"/>
    </location>
</feature>
<sequence>MSRVARYRTIQRWHFLAGLFVMPMLLLLSVTGGIYLFKPQVDAWEERAFDAAAMAEAPSLAVAPDDHVAAALRAFPHGSFRSYRLPRSEGAAALVLVGLPDGGSREVFVSPHGRVVGTMDPRWRIMQVVHDVHGQLLVGPRGSWLVELAASWSIAMIAGGLYLWWPRGRGTAGVLWPRLHLGARAALRDMHAVTGFWVSGLALVLLVTGLPWADVWGSAFKAVRAEFGWQKGVQDWTIGGRAPDAGEHFGHEGMGDAAQSPVTGRPVHAHGSHHGNGATGPFLAEIVARAKSERLAFPVVVTPPGAPGRFGGNSVAAWTVRSDTQNRTLRVTLTYDARNGRETSRETFADRHPIDRVIGYGVAWHEGQLFGPVNQLIGVLTVTGLAGMSVTGFLMWRRRKSAAGVGVPAAARSGRAGWGSWLALGTLAAVLPLLALSLVAVLALQWLRQRTPDSGTGRLAS</sequence>
<feature type="transmembrane region" description="Helical" evidence="2">
    <location>
        <begin position="186"/>
        <end position="207"/>
    </location>
</feature>
<accession>Q2G7V3</accession>
<feature type="transmembrane region" description="Helical" evidence="2">
    <location>
        <begin position="144"/>
        <end position="165"/>
    </location>
</feature>
<keyword evidence="4" id="KW-1185">Reference proteome</keyword>